<dbReference type="InterPro" id="IPR011330">
    <property type="entry name" value="Glyco_hydro/deAcase_b/a-brl"/>
</dbReference>
<evidence type="ECO:0000256" key="3">
    <source>
        <dbReference type="ARBA" id="ARBA00022622"/>
    </source>
</evidence>
<evidence type="ECO:0000256" key="6">
    <source>
        <dbReference type="ARBA" id="ARBA00022801"/>
    </source>
</evidence>
<dbReference type="AlphaFoldDB" id="A0A316ZAS5"/>
<dbReference type="STRING" id="58919.A0A316ZAS5"/>
<reference evidence="10 11" key="1">
    <citation type="journal article" date="2018" name="Mol. Biol. Evol.">
        <title>Broad Genomic Sampling Reveals a Smut Pathogenic Ancestry of the Fungal Clade Ustilaginomycotina.</title>
        <authorList>
            <person name="Kijpornyongpan T."/>
            <person name="Mondo S.J."/>
            <person name="Barry K."/>
            <person name="Sandor L."/>
            <person name="Lee J."/>
            <person name="Lipzen A."/>
            <person name="Pangilinan J."/>
            <person name="LaButti K."/>
            <person name="Hainaut M."/>
            <person name="Henrissat B."/>
            <person name="Grigoriev I.V."/>
            <person name="Spatafora J.W."/>
            <person name="Aime M.C."/>
        </authorList>
    </citation>
    <scope>NUCLEOTIDE SEQUENCE [LARGE SCALE GENOMIC DNA]</scope>
    <source>
        <strain evidence="10 11">MCA 4186</strain>
    </source>
</reference>
<dbReference type="OrthoDB" id="2125469at2759"/>
<evidence type="ECO:0000256" key="2">
    <source>
        <dbReference type="ARBA" id="ARBA00004609"/>
    </source>
</evidence>
<organism evidence="10 11">
    <name type="scientific">Tilletiopsis washingtonensis</name>
    <dbReference type="NCBI Taxonomy" id="58919"/>
    <lineage>
        <taxon>Eukaryota</taxon>
        <taxon>Fungi</taxon>
        <taxon>Dikarya</taxon>
        <taxon>Basidiomycota</taxon>
        <taxon>Ustilaginomycotina</taxon>
        <taxon>Exobasidiomycetes</taxon>
        <taxon>Entylomatales</taxon>
        <taxon>Entylomatales incertae sedis</taxon>
        <taxon>Tilletiopsis</taxon>
    </lineage>
</organism>
<name>A0A316ZAS5_9BASI</name>
<dbReference type="Pfam" id="PF01522">
    <property type="entry name" value="Polysacc_deac_1"/>
    <property type="match status" value="1"/>
</dbReference>
<evidence type="ECO:0000256" key="5">
    <source>
        <dbReference type="ARBA" id="ARBA00022729"/>
    </source>
</evidence>
<keyword evidence="3" id="KW-0472">Membrane</keyword>
<dbReference type="SUPFAM" id="SSF88713">
    <property type="entry name" value="Glycoside hydrolase/deacetylase"/>
    <property type="match status" value="1"/>
</dbReference>
<keyword evidence="6 10" id="KW-0378">Hydrolase</keyword>
<dbReference type="PANTHER" id="PTHR46471:SF2">
    <property type="entry name" value="CHITIN DEACETYLASE-RELATED"/>
    <property type="match status" value="1"/>
</dbReference>
<gene>
    <name evidence="10" type="ORF">FA09DRAFT_298574</name>
</gene>
<comment type="cofactor">
    <cofactor evidence="1">
        <name>Co(2+)</name>
        <dbReference type="ChEBI" id="CHEBI:48828"/>
    </cofactor>
</comment>
<keyword evidence="8" id="KW-0449">Lipoprotein</keyword>
<keyword evidence="3" id="KW-0325">Glycoprotein</keyword>
<protein>
    <submittedName>
        <fullName evidence="10">Glycoside hydrolase/deacetylase</fullName>
    </submittedName>
</protein>
<keyword evidence="4" id="KW-0479">Metal-binding</keyword>
<evidence type="ECO:0000259" key="9">
    <source>
        <dbReference type="PROSITE" id="PS51677"/>
    </source>
</evidence>
<dbReference type="PROSITE" id="PS51677">
    <property type="entry name" value="NODB"/>
    <property type="match status" value="1"/>
</dbReference>
<dbReference type="GO" id="GO:0005975">
    <property type="term" value="P:carbohydrate metabolic process"/>
    <property type="evidence" value="ECO:0007669"/>
    <property type="project" value="InterPro"/>
</dbReference>
<evidence type="ECO:0000256" key="8">
    <source>
        <dbReference type="ARBA" id="ARBA00023288"/>
    </source>
</evidence>
<keyword evidence="7" id="KW-0119">Carbohydrate metabolism</keyword>
<comment type="subcellular location">
    <subcellularLocation>
        <location evidence="2">Cell membrane</location>
        <topology evidence="2">Lipid-anchor</topology>
        <topology evidence="2">GPI-anchor</topology>
    </subcellularLocation>
</comment>
<accession>A0A316ZAS5</accession>
<dbReference type="RefSeq" id="XP_025597582.1">
    <property type="nucleotide sequence ID" value="XM_025740251.1"/>
</dbReference>
<keyword evidence="11" id="KW-1185">Reference proteome</keyword>
<evidence type="ECO:0000313" key="10">
    <source>
        <dbReference type="EMBL" id="PWN97303.1"/>
    </source>
</evidence>
<dbReference type="Gene3D" id="3.20.20.370">
    <property type="entry name" value="Glycoside hydrolase/deacetylase"/>
    <property type="match status" value="1"/>
</dbReference>
<feature type="domain" description="NodB homology" evidence="9">
    <location>
        <begin position="18"/>
        <end position="244"/>
    </location>
</feature>
<keyword evidence="5" id="KW-0732">Signal</keyword>
<dbReference type="GO" id="GO:0005886">
    <property type="term" value="C:plasma membrane"/>
    <property type="evidence" value="ECO:0007669"/>
    <property type="project" value="UniProtKB-SubCell"/>
</dbReference>
<dbReference type="PANTHER" id="PTHR46471">
    <property type="entry name" value="CHITIN DEACETYLASE"/>
    <property type="match status" value="1"/>
</dbReference>
<sequence>MASSVLPPVPRSIGNCQRDLAYSFDAGPAVWHAQLDDIFAQSGGHYTAFVNGALADGACIYDESNVAMLRASLLKGHLIASHTWSGARLSDLTQTQIDAEVELLEEATWKTLGVVPAFIRPPHGACDAACVEYLNSRHGLSVVTWDTDSRDAMGASPMTSIDVLSSCTYPDPHMPLAHEIFEASIDTVAATMAPRYRAMGYELLTVQQCLGKASPYKLVGAPQERDETWTCQGKKASSASWGDM</sequence>
<evidence type="ECO:0000256" key="1">
    <source>
        <dbReference type="ARBA" id="ARBA00001941"/>
    </source>
</evidence>
<keyword evidence="3" id="KW-0336">GPI-anchor</keyword>
<dbReference type="Proteomes" id="UP000245946">
    <property type="component" value="Unassembled WGS sequence"/>
</dbReference>
<dbReference type="GO" id="GO:0046872">
    <property type="term" value="F:metal ion binding"/>
    <property type="evidence" value="ECO:0007669"/>
    <property type="project" value="UniProtKB-KW"/>
</dbReference>
<dbReference type="GO" id="GO:0016810">
    <property type="term" value="F:hydrolase activity, acting on carbon-nitrogen (but not peptide) bonds"/>
    <property type="evidence" value="ECO:0007669"/>
    <property type="project" value="InterPro"/>
</dbReference>
<evidence type="ECO:0000256" key="4">
    <source>
        <dbReference type="ARBA" id="ARBA00022723"/>
    </source>
</evidence>
<dbReference type="InterPro" id="IPR002509">
    <property type="entry name" value="NODB_dom"/>
</dbReference>
<dbReference type="GeneID" id="37267797"/>
<proteinExistence type="predicted"/>
<dbReference type="GO" id="GO:0098552">
    <property type="term" value="C:side of membrane"/>
    <property type="evidence" value="ECO:0007669"/>
    <property type="project" value="UniProtKB-KW"/>
</dbReference>
<dbReference type="EMBL" id="KZ819295">
    <property type="protein sequence ID" value="PWN97303.1"/>
    <property type="molecule type" value="Genomic_DNA"/>
</dbReference>
<evidence type="ECO:0000256" key="7">
    <source>
        <dbReference type="ARBA" id="ARBA00023277"/>
    </source>
</evidence>
<evidence type="ECO:0000313" key="11">
    <source>
        <dbReference type="Proteomes" id="UP000245946"/>
    </source>
</evidence>